<keyword evidence="2" id="KW-0813">Transport</keyword>
<evidence type="ECO:0000256" key="2">
    <source>
        <dbReference type="ARBA" id="ARBA00022448"/>
    </source>
</evidence>
<feature type="domain" description="ABC transporter" evidence="6">
    <location>
        <begin position="9"/>
        <end position="240"/>
    </location>
</feature>
<dbReference type="GO" id="GO:0046677">
    <property type="term" value="P:response to antibiotic"/>
    <property type="evidence" value="ECO:0007669"/>
    <property type="project" value="UniProtKB-KW"/>
</dbReference>
<comment type="subcellular location">
    <subcellularLocation>
        <location evidence="1">Cell membrane</location>
        <topology evidence="1">Peripheral membrane protein</topology>
    </subcellularLocation>
</comment>
<evidence type="ECO:0000256" key="4">
    <source>
        <dbReference type="ARBA" id="ARBA00022840"/>
    </source>
</evidence>
<evidence type="ECO:0000256" key="1">
    <source>
        <dbReference type="ARBA" id="ARBA00004202"/>
    </source>
</evidence>
<dbReference type="PROSITE" id="PS50893">
    <property type="entry name" value="ABC_TRANSPORTER_2"/>
    <property type="match status" value="1"/>
</dbReference>
<dbReference type="RefSeq" id="WP_024934978.1">
    <property type="nucleotide sequence ID" value="NZ_FOVH01000015.1"/>
</dbReference>
<dbReference type="PANTHER" id="PTHR42711:SF19">
    <property type="entry name" value="DOXORUBICIN RESISTANCE ATP-BINDING PROTEIN DRRA"/>
    <property type="match status" value="1"/>
</dbReference>
<dbReference type="STRING" id="1993.SAMN04489713_115135"/>
<dbReference type="InterPro" id="IPR027417">
    <property type="entry name" value="P-loop_NTPase"/>
</dbReference>
<sequence>MELSQESMVVAEGLCKDYRTTPDALAGVSLSIPRGTVMGLLGSNGAGKTTLMRVLTTQLTPDSGRATVAGFDIIRQPHEIRRRIGVSGQYTALDDQLTGRENVELFGRLARVGRRELVERAGQLLERFELGPIADHRVRTYSGGTRRRLDLAICTIAQPQVLFLDEPTAGLDPRGRLLLWAFVRELVADGVTVLLTSQYLGEIDALAHQVAVIDRGRVIAEGTPDGLKRQVGGERLEVTLVHPADISTALKAVFPYTVGRPNIDASRSRISVGLDGGVKTAAAAIHALATVHVEVSQFALRSPSLEEAFFDLTEQDCRS</sequence>
<evidence type="ECO:0000313" key="8">
    <source>
        <dbReference type="Proteomes" id="UP000183413"/>
    </source>
</evidence>
<dbReference type="GO" id="GO:0005886">
    <property type="term" value="C:plasma membrane"/>
    <property type="evidence" value="ECO:0007669"/>
    <property type="project" value="UniProtKB-SubCell"/>
</dbReference>
<dbReference type="InterPro" id="IPR003593">
    <property type="entry name" value="AAA+_ATPase"/>
</dbReference>
<evidence type="ECO:0000313" key="7">
    <source>
        <dbReference type="EMBL" id="SFP58381.1"/>
    </source>
</evidence>
<dbReference type="Gene3D" id="3.40.50.300">
    <property type="entry name" value="P-loop containing nucleotide triphosphate hydrolases"/>
    <property type="match status" value="1"/>
</dbReference>
<keyword evidence="4 7" id="KW-0067">ATP-binding</keyword>
<dbReference type="AlphaFoldDB" id="A0A1I5RJE0"/>
<dbReference type="Proteomes" id="UP000183413">
    <property type="component" value="Unassembled WGS sequence"/>
</dbReference>
<reference evidence="7 8" key="1">
    <citation type="submission" date="2016-10" db="EMBL/GenBank/DDBJ databases">
        <authorList>
            <person name="de Groot N.N."/>
        </authorList>
    </citation>
    <scope>NUCLEOTIDE SEQUENCE [LARGE SCALE GENOMIC DNA]</scope>
    <source>
        <strain evidence="7 8">DSM 43067</strain>
    </source>
</reference>
<proteinExistence type="predicted"/>
<evidence type="ECO:0000256" key="5">
    <source>
        <dbReference type="ARBA" id="ARBA00023251"/>
    </source>
</evidence>
<name>A0A1I5RJE0_9ACTN</name>
<protein>
    <submittedName>
        <fullName evidence="7">ABC-2 type transport system ATP-binding protein</fullName>
    </submittedName>
</protein>
<evidence type="ECO:0000259" key="6">
    <source>
        <dbReference type="PROSITE" id="PS50893"/>
    </source>
</evidence>
<keyword evidence="5" id="KW-0046">Antibiotic resistance</keyword>
<evidence type="ECO:0000256" key="3">
    <source>
        <dbReference type="ARBA" id="ARBA00022741"/>
    </source>
</evidence>
<dbReference type="SUPFAM" id="SSF52540">
    <property type="entry name" value="P-loop containing nucleoside triphosphate hydrolases"/>
    <property type="match status" value="1"/>
</dbReference>
<organism evidence="7 8">
    <name type="scientific">Actinomadura madurae</name>
    <dbReference type="NCBI Taxonomy" id="1993"/>
    <lineage>
        <taxon>Bacteria</taxon>
        <taxon>Bacillati</taxon>
        <taxon>Actinomycetota</taxon>
        <taxon>Actinomycetes</taxon>
        <taxon>Streptosporangiales</taxon>
        <taxon>Thermomonosporaceae</taxon>
        <taxon>Actinomadura</taxon>
    </lineage>
</organism>
<keyword evidence="8" id="KW-1185">Reference proteome</keyword>
<dbReference type="PANTHER" id="PTHR42711">
    <property type="entry name" value="ABC TRANSPORTER ATP-BINDING PROTEIN"/>
    <property type="match status" value="1"/>
</dbReference>
<accession>A0A1I5RJE0</accession>
<dbReference type="InterPro" id="IPR003439">
    <property type="entry name" value="ABC_transporter-like_ATP-bd"/>
</dbReference>
<dbReference type="GO" id="GO:0005524">
    <property type="term" value="F:ATP binding"/>
    <property type="evidence" value="ECO:0007669"/>
    <property type="project" value="UniProtKB-KW"/>
</dbReference>
<dbReference type="Pfam" id="PF00005">
    <property type="entry name" value="ABC_tran"/>
    <property type="match status" value="1"/>
</dbReference>
<dbReference type="SMART" id="SM00382">
    <property type="entry name" value="AAA"/>
    <property type="match status" value="1"/>
</dbReference>
<dbReference type="EMBL" id="FOVH01000015">
    <property type="protein sequence ID" value="SFP58381.1"/>
    <property type="molecule type" value="Genomic_DNA"/>
</dbReference>
<dbReference type="GO" id="GO:0016887">
    <property type="term" value="F:ATP hydrolysis activity"/>
    <property type="evidence" value="ECO:0007669"/>
    <property type="project" value="InterPro"/>
</dbReference>
<dbReference type="InParanoid" id="A0A1I5RJE0"/>
<keyword evidence="3" id="KW-0547">Nucleotide-binding</keyword>
<gene>
    <name evidence="7" type="ORF">SAMN04489713_115135</name>
</gene>
<dbReference type="InterPro" id="IPR050763">
    <property type="entry name" value="ABC_transporter_ATP-binding"/>
</dbReference>